<feature type="region of interest" description="Disordered" evidence="5">
    <location>
        <begin position="1"/>
        <end position="41"/>
    </location>
</feature>
<dbReference type="SUPFAM" id="SSF103473">
    <property type="entry name" value="MFS general substrate transporter"/>
    <property type="match status" value="1"/>
</dbReference>
<evidence type="ECO:0000256" key="3">
    <source>
        <dbReference type="ARBA" id="ARBA00022989"/>
    </source>
</evidence>
<evidence type="ECO:0000313" key="8">
    <source>
        <dbReference type="Proteomes" id="UP000799750"/>
    </source>
</evidence>
<feature type="transmembrane region" description="Helical" evidence="6">
    <location>
        <begin position="240"/>
        <end position="261"/>
    </location>
</feature>
<dbReference type="Gene3D" id="1.20.1250.20">
    <property type="entry name" value="MFS general substrate transporter like domains"/>
    <property type="match status" value="1"/>
</dbReference>
<name>A0A6A6Q8T5_9PEZI</name>
<feature type="transmembrane region" description="Helical" evidence="6">
    <location>
        <begin position="389"/>
        <end position="410"/>
    </location>
</feature>
<keyword evidence="4 6" id="KW-0472">Membrane</keyword>
<dbReference type="PANTHER" id="PTHR23507">
    <property type="entry name" value="ZGC:174356"/>
    <property type="match status" value="1"/>
</dbReference>
<dbReference type="Pfam" id="PF07690">
    <property type="entry name" value="MFS_1"/>
    <property type="match status" value="1"/>
</dbReference>
<feature type="transmembrane region" description="Helical" evidence="6">
    <location>
        <begin position="466"/>
        <end position="488"/>
    </location>
</feature>
<evidence type="ECO:0000256" key="5">
    <source>
        <dbReference type="SAM" id="MobiDB-lite"/>
    </source>
</evidence>
<feature type="transmembrane region" description="Helical" evidence="6">
    <location>
        <begin position="145"/>
        <end position="163"/>
    </location>
</feature>
<accession>A0A6A6Q8T5</accession>
<dbReference type="InterPro" id="IPR011701">
    <property type="entry name" value="MFS"/>
</dbReference>
<evidence type="ECO:0000256" key="2">
    <source>
        <dbReference type="ARBA" id="ARBA00022692"/>
    </source>
</evidence>
<feature type="transmembrane region" description="Helical" evidence="6">
    <location>
        <begin position="500"/>
        <end position="527"/>
    </location>
</feature>
<reference evidence="7" key="1">
    <citation type="journal article" date="2020" name="Stud. Mycol.">
        <title>101 Dothideomycetes genomes: a test case for predicting lifestyles and emergence of pathogens.</title>
        <authorList>
            <person name="Haridas S."/>
            <person name="Albert R."/>
            <person name="Binder M."/>
            <person name="Bloem J."/>
            <person name="Labutti K."/>
            <person name="Salamov A."/>
            <person name="Andreopoulos B."/>
            <person name="Baker S."/>
            <person name="Barry K."/>
            <person name="Bills G."/>
            <person name="Bluhm B."/>
            <person name="Cannon C."/>
            <person name="Castanera R."/>
            <person name="Culley D."/>
            <person name="Daum C."/>
            <person name="Ezra D."/>
            <person name="Gonzalez J."/>
            <person name="Henrissat B."/>
            <person name="Kuo A."/>
            <person name="Liang C."/>
            <person name="Lipzen A."/>
            <person name="Lutzoni F."/>
            <person name="Magnuson J."/>
            <person name="Mondo S."/>
            <person name="Nolan M."/>
            <person name="Ohm R."/>
            <person name="Pangilinan J."/>
            <person name="Park H.-J."/>
            <person name="Ramirez L."/>
            <person name="Alfaro M."/>
            <person name="Sun H."/>
            <person name="Tritt A."/>
            <person name="Yoshinaga Y."/>
            <person name="Zwiers L.-H."/>
            <person name="Turgeon B."/>
            <person name="Goodwin S."/>
            <person name="Spatafora J."/>
            <person name="Crous P."/>
            <person name="Grigoriev I."/>
        </authorList>
    </citation>
    <scope>NUCLEOTIDE SEQUENCE</scope>
    <source>
        <strain evidence="7">CBS 269.34</strain>
    </source>
</reference>
<evidence type="ECO:0000256" key="1">
    <source>
        <dbReference type="ARBA" id="ARBA00004141"/>
    </source>
</evidence>
<dbReference type="EMBL" id="MU004200">
    <property type="protein sequence ID" value="KAF2488790.1"/>
    <property type="molecule type" value="Genomic_DNA"/>
</dbReference>
<dbReference type="Proteomes" id="UP000799750">
    <property type="component" value="Unassembled WGS sequence"/>
</dbReference>
<sequence length="581" mass="62167">MPTPYTYQRVADGDEADSGEANGHGSLEFTPSTAERTYSSPPLTQKHWLRRPSVFWLLPTFLLLSIAMGATSMPRMNVLISLICRNIVTENTPASHDPMQGARRHADMDVGGAPSNQTSSAVIVGDYNPQCSVPEVESAAAMLNLWGNLIAGVLGAITLPFWGKLSDHYGRVKPLAASGTLILVSEVVMVLLATLPDSLSLNWVYLTFVLEGLSGSFILVMALASAYAADCTQAEDRNVALGWFHGSMFFGMAVGPAFGGLIGMSGGKSRPLVIFYTGLAMRAFAILFLALVPESLNLSKAGTTSSLTHLKEYLARPSRGSWTEKAKRVNPLRLLQVLRPTHPLVSKSTSRNLIALASINTIMFGAMMGAMNIMMLYSEFRFGWGNHESGIFLSTVNIFRTLATVLVLPLHSSHNSMHMHDPHGSHLQHSWNGVGIDRLDVSLLRASIFSDLVGFLGYALSRTPFLFTASGAVAALGAIGLATAEAAMTKLLPASLTGELLGALGLLQALARIVAPTVGTLVYSWSVGSMPQLVFWGIAVMFGVAGVLTFLLQTDAKAGGEDMVEGEEGISLQTKDDECCE</sequence>
<evidence type="ECO:0000313" key="7">
    <source>
        <dbReference type="EMBL" id="KAF2488790.1"/>
    </source>
</evidence>
<feature type="transmembrane region" description="Helical" evidence="6">
    <location>
        <begin position="54"/>
        <end position="73"/>
    </location>
</feature>
<dbReference type="InterPro" id="IPR036259">
    <property type="entry name" value="MFS_trans_sf"/>
</dbReference>
<organism evidence="7 8">
    <name type="scientific">Lophium mytilinum</name>
    <dbReference type="NCBI Taxonomy" id="390894"/>
    <lineage>
        <taxon>Eukaryota</taxon>
        <taxon>Fungi</taxon>
        <taxon>Dikarya</taxon>
        <taxon>Ascomycota</taxon>
        <taxon>Pezizomycotina</taxon>
        <taxon>Dothideomycetes</taxon>
        <taxon>Pleosporomycetidae</taxon>
        <taxon>Mytilinidiales</taxon>
        <taxon>Mytilinidiaceae</taxon>
        <taxon>Lophium</taxon>
    </lineage>
</organism>
<feature type="transmembrane region" description="Helical" evidence="6">
    <location>
        <begin position="533"/>
        <end position="552"/>
    </location>
</feature>
<keyword evidence="8" id="KW-1185">Reference proteome</keyword>
<keyword evidence="2 6" id="KW-0812">Transmembrane</keyword>
<dbReference type="GO" id="GO:0022857">
    <property type="term" value="F:transmembrane transporter activity"/>
    <property type="evidence" value="ECO:0007669"/>
    <property type="project" value="InterPro"/>
</dbReference>
<evidence type="ECO:0000256" key="6">
    <source>
        <dbReference type="SAM" id="Phobius"/>
    </source>
</evidence>
<dbReference type="AlphaFoldDB" id="A0A6A6Q8T5"/>
<feature type="transmembrane region" description="Helical" evidence="6">
    <location>
        <begin position="202"/>
        <end position="228"/>
    </location>
</feature>
<evidence type="ECO:0000256" key="4">
    <source>
        <dbReference type="ARBA" id="ARBA00023136"/>
    </source>
</evidence>
<feature type="transmembrane region" description="Helical" evidence="6">
    <location>
        <begin position="175"/>
        <end position="196"/>
    </location>
</feature>
<feature type="transmembrane region" description="Helical" evidence="6">
    <location>
        <begin position="353"/>
        <end position="377"/>
    </location>
</feature>
<proteinExistence type="predicted"/>
<protein>
    <submittedName>
        <fullName evidence="7">Tetracycline-efflux transporter-like protein</fullName>
    </submittedName>
</protein>
<gene>
    <name evidence="7" type="ORF">BU16DRAFT_472647</name>
</gene>
<dbReference type="OrthoDB" id="3026777at2759"/>
<feature type="transmembrane region" description="Helical" evidence="6">
    <location>
        <begin position="273"/>
        <end position="292"/>
    </location>
</feature>
<keyword evidence="3 6" id="KW-1133">Transmembrane helix</keyword>
<dbReference type="GO" id="GO:0016020">
    <property type="term" value="C:membrane"/>
    <property type="evidence" value="ECO:0007669"/>
    <property type="project" value="UniProtKB-SubCell"/>
</dbReference>
<dbReference type="PANTHER" id="PTHR23507:SF40">
    <property type="entry name" value="TETRACYCLINE-EFFLUX TRANSPORTER"/>
    <property type="match status" value="1"/>
</dbReference>
<comment type="subcellular location">
    <subcellularLocation>
        <location evidence="1">Membrane</location>
        <topology evidence="1">Multi-pass membrane protein</topology>
    </subcellularLocation>
</comment>
<feature type="compositionally biased region" description="Polar residues" evidence="5">
    <location>
        <begin position="29"/>
        <end position="41"/>
    </location>
</feature>